<accession>A0AAY4CTN1</accession>
<sequence length="95" mass="10034">MTAVGLCVWGGDISKASGLCVDRLPVALCVLLQWMGKTKRGPSAAGQHTEKRQASLPKARTTSQRKQPPGGKQLPKTSPHQVGTINCQGQPCSPD</sequence>
<name>A0AAY4CTN1_9TELE</name>
<dbReference type="Ensembl" id="ENSDCDT00010044689.1">
    <property type="protein sequence ID" value="ENSDCDP00010035676.1"/>
    <property type="gene ID" value="ENSDCDG00010023190.1"/>
</dbReference>
<evidence type="ECO:0000313" key="2">
    <source>
        <dbReference type="Ensembl" id="ENSDCDP00010035676.1"/>
    </source>
</evidence>
<dbReference type="AlphaFoldDB" id="A0AAY4CTN1"/>
<evidence type="ECO:0000313" key="3">
    <source>
        <dbReference type="Proteomes" id="UP000694580"/>
    </source>
</evidence>
<evidence type="ECO:0000256" key="1">
    <source>
        <dbReference type="SAM" id="MobiDB-lite"/>
    </source>
</evidence>
<feature type="region of interest" description="Disordered" evidence="1">
    <location>
        <begin position="39"/>
        <end position="95"/>
    </location>
</feature>
<keyword evidence="3" id="KW-1185">Reference proteome</keyword>
<protein>
    <submittedName>
        <fullName evidence="2">Uncharacterized protein</fullName>
    </submittedName>
</protein>
<reference evidence="2" key="2">
    <citation type="submission" date="2025-08" db="UniProtKB">
        <authorList>
            <consortium name="Ensembl"/>
        </authorList>
    </citation>
    <scope>IDENTIFICATION</scope>
</reference>
<reference evidence="2" key="3">
    <citation type="submission" date="2025-09" db="UniProtKB">
        <authorList>
            <consortium name="Ensembl"/>
        </authorList>
    </citation>
    <scope>IDENTIFICATION</scope>
</reference>
<proteinExistence type="predicted"/>
<dbReference type="Proteomes" id="UP000694580">
    <property type="component" value="Chromosome 13"/>
</dbReference>
<organism evidence="2 3">
    <name type="scientific">Denticeps clupeoides</name>
    <name type="common">denticle herring</name>
    <dbReference type="NCBI Taxonomy" id="299321"/>
    <lineage>
        <taxon>Eukaryota</taxon>
        <taxon>Metazoa</taxon>
        <taxon>Chordata</taxon>
        <taxon>Craniata</taxon>
        <taxon>Vertebrata</taxon>
        <taxon>Euteleostomi</taxon>
        <taxon>Actinopterygii</taxon>
        <taxon>Neopterygii</taxon>
        <taxon>Teleostei</taxon>
        <taxon>Clupei</taxon>
        <taxon>Clupeiformes</taxon>
        <taxon>Denticipitoidei</taxon>
        <taxon>Denticipitidae</taxon>
        <taxon>Denticeps</taxon>
    </lineage>
</organism>
<feature type="compositionally biased region" description="Polar residues" evidence="1">
    <location>
        <begin position="75"/>
        <end position="95"/>
    </location>
</feature>
<reference evidence="2 3" key="1">
    <citation type="submission" date="2020-06" db="EMBL/GenBank/DDBJ databases">
        <authorList>
            <consortium name="Wellcome Sanger Institute Data Sharing"/>
        </authorList>
    </citation>
    <scope>NUCLEOTIDE SEQUENCE [LARGE SCALE GENOMIC DNA]</scope>
</reference>